<gene>
    <name evidence="1" type="ORF">V8G54_012362</name>
</gene>
<reference evidence="1 2" key="1">
    <citation type="journal article" date="2023" name="Life. Sci Alliance">
        <title>Evolutionary insights into 3D genome organization and epigenetic landscape of Vigna mungo.</title>
        <authorList>
            <person name="Junaid A."/>
            <person name="Singh B."/>
            <person name="Bhatia S."/>
        </authorList>
    </citation>
    <scope>NUCLEOTIDE SEQUENCE [LARGE SCALE GENOMIC DNA]</scope>
    <source>
        <strain evidence="1">Urdbean</strain>
    </source>
</reference>
<name>A0AAQ3NTL9_VIGMU</name>
<sequence>MNVENILPYFSFKLLCLSFNINLCMVRGKCYERKFSTTGQPCRFSHVECLIPHYSTWHFPIKVMNKVCYDQFNHIHGKHYSWTTPSSSSKWYHFKIMSFHIS</sequence>
<dbReference type="AlphaFoldDB" id="A0AAQ3NTL9"/>
<evidence type="ECO:0000313" key="1">
    <source>
        <dbReference type="EMBL" id="WVZ14796.1"/>
    </source>
</evidence>
<dbReference type="Proteomes" id="UP001374535">
    <property type="component" value="Chromosome 4"/>
</dbReference>
<protein>
    <submittedName>
        <fullName evidence="1">Uncharacterized protein</fullName>
    </submittedName>
</protein>
<evidence type="ECO:0000313" key="2">
    <source>
        <dbReference type="Proteomes" id="UP001374535"/>
    </source>
</evidence>
<proteinExistence type="predicted"/>
<accession>A0AAQ3NTL9</accession>
<organism evidence="1 2">
    <name type="scientific">Vigna mungo</name>
    <name type="common">Black gram</name>
    <name type="synonym">Phaseolus mungo</name>
    <dbReference type="NCBI Taxonomy" id="3915"/>
    <lineage>
        <taxon>Eukaryota</taxon>
        <taxon>Viridiplantae</taxon>
        <taxon>Streptophyta</taxon>
        <taxon>Embryophyta</taxon>
        <taxon>Tracheophyta</taxon>
        <taxon>Spermatophyta</taxon>
        <taxon>Magnoliopsida</taxon>
        <taxon>eudicotyledons</taxon>
        <taxon>Gunneridae</taxon>
        <taxon>Pentapetalae</taxon>
        <taxon>rosids</taxon>
        <taxon>fabids</taxon>
        <taxon>Fabales</taxon>
        <taxon>Fabaceae</taxon>
        <taxon>Papilionoideae</taxon>
        <taxon>50 kb inversion clade</taxon>
        <taxon>NPAAA clade</taxon>
        <taxon>indigoferoid/millettioid clade</taxon>
        <taxon>Phaseoleae</taxon>
        <taxon>Vigna</taxon>
    </lineage>
</organism>
<keyword evidence="2" id="KW-1185">Reference proteome</keyword>
<dbReference type="EMBL" id="CP144697">
    <property type="protein sequence ID" value="WVZ14796.1"/>
    <property type="molecule type" value="Genomic_DNA"/>
</dbReference>